<dbReference type="NCBIfam" id="TIGR03562">
    <property type="entry name" value="osmo_induc_OsmC"/>
    <property type="match status" value="1"/>
</dbReference>
<dbReference type="Gene3D" id="3.30.300.20">
    <property type="match status" value="1"/>
</dbReference>
<evidence type="ECO:0000313" key="2">
    <source>
        <dbReference type="Proteomes" id="UP000473325"/>
    </source>
</evidence>
<reference evidence="1 2" key="1">
    <citation type="submission" date="2019-12" db="EMBL/GenBank/DDBJ databases">
        <authorList>
            <person name="Kun Z."/>
        </authorList>
    </citation>
    <scope>NUCLEOTIDE SEQUENCE [LARGE SCALE GENOMIC DNA]</scope>
    <source>
        <strain evidence="1 2">YIM 123512</strain>
    </source>
</reference>
<dbReference type="EMBL" id="WUEK01000001">
    <property type="protein sequence ID" value="MXG88246.1"/>
    <property type="molecule type" value="Genomic_DNA"/>
</dbReference>
<keyword evidence="2" id="KW-1185">Reference proteome</keyword>
<dbReference type="InterPro" id="IPR036102">
    <property type="entry name" value="OsmC/Ohrsf"/>
</dbReference>
<proteinExistence type="predicted"/>
<dbReference type="PANTHER" id="PTHR42830">
    <property type="entry name" value="OSMOTICALLY INDUCIBLE FAMILY PROTEIN"/>
    <property type="match status" value="1"/>
</dbReference>
<evidence type="ECO:0000313" key="1">
    <source>
        <dbReference type="EMBL" id="MXG88246.1"/>
    </source>
</evidence>
<dbReference type="PANTHER" id="PTHR42830:SF1">
    <property type="entry name" value="OSMOTICALLY INDUCIBLE FAMILY PROTEIN"/>
    <property type="match status" value="1"/>
</dbReference>
<accession>A0A6L7ERR0</accession>
<dbReference type="AlphaFoldDB" id="A0A6L7ERR0"/>
<dbReference type="Proteomes" id="UP000473325">
    <property type="component" value="Unassembled WGS sequence"/>
</dbReference>
<dbReference type="Pfam" id="PF02566">
    <property type="entry name" value="OsmC"/>
    <property type="match status" value="1"/>
</dbReference>
<dbReference type="SUPFAM" id="SSF82784">
    <property type="entry name" value="OsmC-like"/>
    <property type="match status" value="1"/>
</dbReference>
<dbReference type="InterPro" id="IPR015946">
    <property type="entry name" value="KH_dom-like_a/b"/>
</dbReference>
<dbReference type="InterPro" id="IPR019904">
    <property type="entry name" value="Peroxiredoxin_OsmC"/>
</dbReference>
<comment type="caution">
    <text evidence="1">The sequence shown here is derived from an EMBL/GenBank/DDBJ whole genome shotgun (WGS) entry which is preliminary data.</text>
</comment>
<gene>
    <name evidence="1" type="ORF">GRQ65_01615</name>
</gene>
<organism evidence="1 2">
    <name type="scientific">Nocardioides flavescens</name>
    <dbReference type="NCBI Taxonomy" id="2691959"/>
    <lineage>
        <taxon>Bacteria</taxon>
        <taxon>Bacillati</taxon>
        <taxon>Actinomycetota</taxon>
        <taxon>Actinomycetes</taxon>
        <taxon>Propionibacteriales</taxon>
        <taxon>Nocardioidaceae</taxon>
        <taxon>Nocardioides</taxon>
    </lineage>
</organism>
<dbReference type="GO" id="GO:0004601">
    <property type="term" value="F:peroxidase activity"/>
    <property type="evidence" value="ECO:0007669"/>
    <property type="project" value="InterPro"/>
</dbReference>
<protein>
    <submittedName>
        <fullName evidence="1">OsmC family peroxiredoxin</fullName>
    </submittedName>
</protein>
<sequence length="141" mass="14435">MATTRKANTTWQGSLFEGSGTVELASSGLGTYDVSWPARSEEPNGKTSPEELIAAAHSACFSMALSNGLAKADHAPQKLETSAEVDFVPGTGITEIRLTVVGTVEGMSEEEFVEAAEAAKAGCPVSQALAGTTITLSASLA</sequence>
<dbReference type="RefSeq" id="WP_160874468.1">
    <property type="nucleotide sequence ID" value="NZ_WUEK01000001.1"/>
</dbReference>
<dbReference type="GO" id="GO:0006979">
    <property type="term" value="P:response to oxidative stress"/>
    <property type="evidence" value="ECO:0007669"/>
    <property type="project" value="InterPro"/>
</dbReference>
<dbReference type="InterPro" id="IPR052707">
    <property type="entry name" value="OsmC_Ohr_Peroxiredoxin"/>
</dbReference>
<name>A0A6L7ERR0_9ACTN</name>
<dbReference type="InterPro" id="IPR003718">
    <property type="entry name" value="OsmC/Ohr_fam"/>
</dbReference>